<dbReference type="PANTHER" id="PTHR21136">
    <property type="entry name" value="SNARE PROTEINS"/>
    <property type="match status" value="1"/>
</dbReference>
<evidence type="ECO:0000256" key="6">
    <source>
        <dbReference type="ARBA" id="ARBA00023136"/>
    </source>
</evidence>
<evidence type="ECO:0000256" key="9">
    <source>
        <dbReference type="PROSITE-ProRule" id="PRU00290"/>
    </source>
</evidence>
<dbReference type="Gene3D" id="1.20.5.110">
    <property type="match status" value="1"/>
</dbReference>
<dbReference type="EMBL" id="LN483157">
    <property type="protein sequence ID" value="CED84165.1"/>
    <property type="molecule type" value="Genomic_DNA"/>
</dbReference>
<sequence>MSLLQACISKMSTILVEHSNSDRDFSAAVQSILDKIPPNNSKLTYVWEQYLIHYISENGVVYLVMADDSVGRRMPFAFLADLQRQFTSSSYSESLNSANHYSLGEFEPTLAKLMKQYSTEPPPDALKQAQADLGNVKDIMVNNIDAILSRGERIELLVDKTDTMATQAWAFKRSARGVRRKMWWKNTKIMILSSFVVVFLIYLLVAQFCGLSLTRCGGTRSGSDP</sequence>
<evidence type="ECO:0000256" key="8">
    <source>
        <dbReference type="ARBA" id="ARBA00046280"/>
    </source>
</evidence>
<evidence type="ECO:0000256" key="4">
    <source>
        <dbReference type="ARBA" id="ARBA00022927"/>
    </source>
</evidence>
<evidence type="ECO:0000256" key="2">
    <source>
        <dbReference type="ARBA" id="ARBA00022448"/>
    </source>
</evidence>
<evidence type="ECO:0000256" key="5">
    <source>
        <dbReference type="ARBA" id="ARBA00022989"/>
    </source>
</evidence>
<feature type="domain" description="V-SNARE coiled-coil homology" evidence="12">
    <location>
        <begin position="125"/>
        <end position="185"/>
    </location>
</feature>
<feature type="transmembrane region" description="Helical" evidence="10">
    <location>
        <begin position="189"/>
        <end position="213"/>
    </location>
</feature>
<keyword evidence="4" id="KW-0653">Protein transport</keyword>
<keyword evidence="9" id="KW-0175">Coiled coil</keyword>
<comment type="subcellular location">
    <subcellularLocation>
        <location evidence="8">Endomembrane system</location>
        <topology evidence="8">Single-pass type IV membrane protein</topology>
    </subcellularLocation>
</comment>
<dbReference type="InterPro" id="IPR042855">
    <property type="entry name" value="V_SNARE_CC"/>
</dbReference>
<dbReference type="PRINTS" id="PR00219">
    <property type="entry name" value="SYNAPTOBREVN"/>
</dbReference>
<evidence type="ECO:0000259" key="12">
    <source>
        <dbReference type="PROSITE" id="PS50892"/>
    </source>
</evidence>
<organism evidence="13">
    <name type="scientific">Phaffia rhodozyma</name>
    <name type="common">Yeast</name>
    <name type="synonym">Xanthophyllomyces dendrorhous</name>
    <dbReference type="NCBI Taxonomy" id="264483"/>
    <lineage>
        <taxon>Eukaryota</taxon>
        <taxon>Fungi</taxon>
        <taxon>Dikarya</taxon>
        <taxon>Basidiomycota</taxon>
        <taxon>Agaricomycotina</taxon>
        <taxon>Tremellomycetes</taxon>
        <taxon>Cystofilobasidiales</taxon>
        <taxon>Mrakiaceae</taxon>
        <taxon>Phaffia</taxon>
    </lineage>
</organism>
<dbReference type="PROSITE" id="PS50859">
    <property type="entry name" value="LONGIN"/>
    <property type="match status" value="1"/>
</dbReference>
<dbReference type="SUPFAM" id="SSF64356">
    <property type="entry name" value="SNARE-like"/>
    <property type="match status" value="1"/>
</dbReference>
<dbReference type="InterPro" id="IPR011012">
    <property type="entry name" value="Longin-like_dom_sf"/>
</dbReference>
<dbReference type="GO" id="GO:0016020">
    <property type="term" value="C:membrane"/>
    <property type="evidence" value="ECO:0007669"/>
    <property type="project" value="InterPro"/>
</dbReference>
<dbReference type="PANTHER" id="PTHR21136:SF168">
    <property type="entry name" value="VESICLE-ASSOCIATED MEMBRANE PROTEIN 9"/>
    <property type="match status" value="1"/>
</dbReference>
<keyword evidence="5 10" id="KW-1133">Transmembrane helix</keyword>
<reference evidence="13" key="1">
    <citation type="submission" date="2014-08" db="EMBL/GenBank/DDBJ databases">
        <authorList>
            <person name="Sharma Rahul"/>
            <person name="Thines Marco"/>
        </authorList>
    </citation>
    <scope>NUCLEOTIDE SEQUENCE</scope>
</reference>
<dbReference type="InterPro" id="IPR010908">
    <property type="entry name" value="Longin_dom"/>
</dbReference>
<evidence type="ECO:0000256" key="7">
    <source>
        <dbReference type="ARBA" id="ARBA00026133"/>
    </source>
</evidence>
<accession>A0A0F7SUB4</accession>
<comment type="similarity">
    <text evidence="1">Belongs to the synaptobrevin family.</text>
</comment>
<dbReference type="InterPro" id="IPR001388">
    <property type="entry name" value="Synaptobrevin-like"/>
</dbReference>
<protein>
    <recommendedName>
        <fullName evidence="7">Synaptobrevin homolog YKT6</fullName>
    </recommendedName>
</protein>
<dbReference type="SUPFAM" id="SSF58038">
    <property type="entry name" value="SNARE fusion complex"/>
    <property type="match status" value="1"/>
</dbReference>
<dbReference type="PROSITE" id="PS50892">
    <property type="entry name" value="V_SNARE"/>
    <property type="match status" value="1"/>
</dbReference>
<keyword evidence="3 10" id="KW-0812">Transmembrane</keyword>
<dbReference type="CDD" id="cd14824">
    <property type="entry name" value="Longin"/>
    <property type="match status" value="1"/>
</dbReference>
<dbReference type="FunFam" id="1.20.5.110:FF:000004">
    <property type="entry name" value="Vesicle-associated membrane protein 7"/>
    <property type="match status" value="1"/>
</dbReference>
<evidence type="ECO:0000259" key="11">
    <source>
        <dbReference type="PROSITE" id="PS50859"/>
    </source>
</evidence>
<evidence type="ECO:0000256" key="10">
    <source>
        <dbReference type="SAM" id="Phobius"/>
    </source>
</evidence>
<evidence type="ECO:0000313" key="13">
    <source>
        <dbReference type="EMBL" id="CED84165.1"/>
    </source>
</evidence>
<dbReference type="InterPro" id="IPR051097">
    <property type="entry name" value="Synaptobrevin-like_transport"/>
</dbReference>
<dbReference type="Pfam" id="PF13774">
    <property type="entry name" value="Longin"/>
    <property type="match status" value="1"/>
</dbReference>
<dbReference type="FunFam" id="3.30.450.50:FF:000015">
    <property type="entry name" value="Synaptobrevin 2 isoform 1"/>
    <property type="match status" value="1"/>
</dbReference>
<dbReference type="GO" id="GO:0012505">
    <property type="term" value="C:endomembrane system"/>
    <property type="evidence" value="ECO:0007669"/>
    <property type="project" value="UniProtKB-SubCell"/>
</dbReference>
<keyword evidence="2" id="KW-0813">Transport</keyword>
<dbReference type="GO" id="GO:0016192">
    <property type="term" value="P:vesicle-mediated transport"/>
    <property type="evidence" value="ECO:0007669"/>
    <property type="project" value="InterPro"/>
</dbReference>
<dbReference type="GO" id="GO:0005737">
    <property type="term" value="C:cytoplasm"/>
    <property type="evidence" value="ECO:0007669"/>
    <property type="project" value="UniProtKB-ARBA"/>
</dbReference>
<keyword evidence="6 10" id="KW-0472">Membrane</keyword>
<dbReference type="GO" id="GO:0015031">
    <property type="term" value="P:protein transport"/>
    <property type="evidence" value="ECO:0007669"/>
    <property type="project" value="UniProtKB-KW"/>
</dbReference>
<feature type="domain" description="Longin" evidence="11">
    <location>
        <begin position="7"/>
        <end position="110"/>
    </location>
</feature>
<evidence type="ECO:0000256" key="3">
    <source>
        <dbReference type="ARBA" id="ARBA00022692"/>
    </source>
</evidence>
<dbReference type="Gene3D" id="3.30.450.50">
    <property type="entry name" value="Longin domain"/>
    <property type="match status" value="1"/>
</dbReference>
<dbReference type="SMART" id="SM01270">
    <property type="entry name" value="Longin"/>
    <property type="match status" value="1"/>
</dbReference>
<evidence type="ECO:0000256" key="1">
    <source>
        <dbReference type="ARBA" id="ARBA00008025"/>
    </source>
</evidence>
<proteinExistence type="inferred from homology"/>
<dbReference type="AlphaFoldDB" id="A0A0F7SUB4"/>
<dbReference type="CDD" id="cd15843">
    <property type="entry name" value="R-SNARE"/>
    <property type="match status" value="1"/>
</dbReference>
<dbReference type="Pfam" id="PF00957">
    <property type="entry name" value="Synaptobrevin"/>
    <property type="match status" value="1"/>
</dbReference>
<name>A0A0F7SUB4_PHARH</name>